<evidence type="ECO:0000313" key="2">
    <source>
        <dbReference type="Proteomes" id="UP000824120"/>
    </source>
</evidence>
<accession>A0A9J5XND6</accession>
<dbReference type="OrthoDB" id="1938131at2759"/>
<dbReference type="Proteomes" id="UP000824120">
    <property type="component" value="Chromosome 8"/>
</dbReference>
<dbReference type="EMBL" id="JACXVP010000008">
    <property type="protein sequence ID" value="KAG5589747.1"/>
    <property type="molecule type" value="Genomic_DNA"/>
</dbReference>
<keyword evidence="2" id="KW-1185">Reference proteome</keyword>
<sequence>MGCIYNNIYKVMPAIIMWSLWKRRNSLKHGKSMVNMTLEMARQMVKSQNNCNSFSSRSVSEEKTRATIIHIIREGNCLNDSLANIVIDSQTDHEYHDWQKLPLVGRKNLNSNKSQLPNYMIKTRRITHNDT</sequence>
<reference evidence="1 2" key="1">
    <citation type="submission" date="2020-09" db="EMBL/GenBank/DDBJ databases">
        <title>De no assembly of potato wild relative species, Solanum commersonii.</title>
        <authorList>
            <person name="Cho K."/>
        </authorList>
    </citation>
    <scope>NUCLEOTIDE SEQUENCE [LARGE SCALE GENOMIC DNA]</scope>
    <source>
        <strain evidence="1">LZ3.2</strain>
        <tissue evidence="1">Leaf</tissue>
    </source>
</reference>
<protein>
    <submittedName>
        <fullName evidence="1">Uncharacterized protein</fullName>
    </submittedName>
</protein>
<name>A0A9J5XND6_SOLCO</name>
<gene>
    <name evidence="1" type="ORF">H5410_040261</name>
</gene>
<evidence type="ECO:0000313" key="1">
    <source>
        <dbReference type="EMBL" id="KAG5589747.1"/>
    </source>
</evidence>
<organism evidence="1 2">
    <name type="scientific">Solanum commersonii</name>
    <name type="common">Commerson's wild potato</name>
    <name type="synonym">Commerson's nightshade</name>
    <dbReference type="NCBI Taxonomy" id="4109"/>
    <lineage>
        <taxon>Eukaryota</taxon>
        <taxon>Viridiplantae</taxon>
        <taxon>Streptophyta</taxon>
        <taxon>Embryophyta</taxon>
        <taxon>Tracheophyta</taxon>
        <taxon>Spermatophyta</taxon>
        <taxon>Magnoliopsida</taxon>
        <taxon>eudicotyledons</taxon>
        <taxon>Gunneridae</taxon>
        <taxon>Pentapetalae</taxon>
        <taxon>asterids</taxon>
        <taxon>lamiids</taxon>
        <taxon>Solanales</taxon>
        <taxon>Solanaceae</taxon>
        <taxon>Solanoideae</taxon>
        <taxon>Solaneae</taxon>
        <taxon>Solanum</taxon>
    </lineage>
</organism>
<comment type="caution">
    <text evidence="1">The sequence shown here is derived from an EMBL/GenBank/DDBJ whole genome shotgun (WGS) entry which is preliminary data.</text>
</comment>
<proteinExistence type="predicted"/>
<dbReference type="AlphaFoldDB" id="A0A9J5XND6"/>